<comment type="caution">
    <text evidence="10">The sequence shown here is derived from an EMBL/GenBank/DDBJ whole genome shotgun (WGS) entry which is preliminary data.</text>
</comment>
<reference evidence="10 11" key="1">
    <citation type="submission" date="2018-10" db="EMBL/GenBank/DDBJ databases">
        <title>Comparative analysis of microorganisms from saline springs in Andes Mountain Range, Colombia.</title>
        <authorList>
            <person name="Rubin E."/>
        </authorList>
    </citation>
    <scope>NUCLEOTIDE SEQUENCE [LARGE SCALE GENOMIC DNA]</scope>
    <source>
        <strain evidence="10 11">USBA 36</strain>
    </source>
</reference>
<evidence type="ECO:0000256" key="5">
    <source>
        <dbReference type="ARBA" id="ARBA00022692"/>
    </source>
</evidence>
<accession>A0A420WPB7</accession>
<feature type="region of interest" description="Disordered" evidence="8">
    <location>
        <begin position="349"/>
        <end position="370"/>
    </location>
</feature>
<keyword evidence="7 9" id="KW-0472">Membrane</keyword>
<feature type="transmembrane region" description="Helical" evidence="9">
    <location>
        <begin position="143"/>
        <end position="168"/>
    </location>
</feature>
<evidence type="ECO:0000256" key="1">
    <source>
        <dbReference type="ARBA" id="ARBA00004651"/>
    </source>
</evidence>
<keyword evidence="5 9" id="KW-0812">Transmembrane</keyword>
<keyword evidence="4" id="KW-1003">Cell membrane</keyword>
<feature type="transmembrane region" description="Helical" evidence="9">
    <location>
        <begin position="234"/>
        <end position="260"/>
    </location>
</feature>
<dbReference type="PANTHER" id="PTHR21716">
    <property type="entry name" value="TRANSMEMBRANE PROTEIN"/>
    <property type="match status" value="1"/>
</dbReference>
<keyword evidence="3" id="KW-0813">Transport</keyword>
<feature type="transmembrane region" description="Helical" evidence="9">
    <location>
        <begin position="12"/>
        <end position="41"/>
    </location>
</feature>
<feature type="transmembrane region" description="Helical" evidence="9">
    <location>
        <begin position="61"/>
        <end position="82"/>
    </location>
</feature>
<evidence type="ECO:0000256" key="9">
    <source>
        <dbReference type="SAM" id="Phobius"/>
    </source>
</evidence>
<comment type="subcellular location">
    <subcellularLocation>
        <location evidence="1">Cell membrane</location>
        <topology evidence="1">Multi-pass membrane protein</topology>
    </subcellularLocation>
</comment>
<feature type="transmembrane region" description="Helical" evidence="9">
    <location>
        <begin position="267"/>
        <end position="283"/>
    </location>
</feature>
<protein>
    <submittedName>
        <fullName evidence="10">Putative PurR-regulated permease PerM</fullName>
    </submittedName>
</protein>
<dbReference type="RefSeq" id="WP_121217424.1">
    <property type="nucleotide sequence ID" value="NZ_RBIG01000001.1"/>
</dbReference>
<dbReference type="InterPro" id="IPR002549">
    <property type="entry name" value="AI-2E-like"/>
</dbReference>
<dbReference type="Pfam" id="PF01594">
    <property type="entry name" value="AI-2E_transport"/>
    <property type="match status" value="1"/>
</dbReference>
<dbReference type="EMBL" id="RBIG01000001">
    <property type="protein sequence ID" value="RKQ72820.1"/>
    <property type="molecule type" value="Genomic_DNA"/>
</dbReference>
<dbReference type="GO" id="GO:0055085">
    <property type="term" value="P:transmembrane transport"/>
    <property type="evidence" value="ECO:0007669"/>
    <property type="project" value="TreeGrafter"/>
</dbReference>
<comment type="similarity">
    <text evidence="2">Belongs to the autoinducer-2 exporter (AI-2E) (TC 2.A.86) family.</text>
</comment>
<evidence type="ECO:0000313" key="10">
    <source>
        <dbReference type="EMBL" id="RKQ72820.1"/>
    </source>
</evidence>
<dbReference type="GO" id="GO:0005886">
    <property type="term" value="C:plasma membrane"/>
    <property type="evidence" value="ECO:0007669"/>
    <property type="project" value="UniProtKB-SubCell"/>
</dbReference>
<sequence>MTLRQRASFWLLAILALMAALYLLGDILLPFVAGMAVAYFLDPVVDRMERVRMPRWLGTMLALLLFFAFFVLLVILLVPLLHDQAVRLGERLPGYLDVLYERLTPLVAEVQRRLADKPDSGMSDILGSSGAVLKWAAGVVGNVISGGAAVANILSLILITPIVAFYLLRDWDRIVERVDGWLPREQAPTIRDLARQIDETLSGFVRGQAMVCLLLGLFYAIGLTLVGLDFGLVIGLFAGVISFIPFVGSIVGGIASIGLALVQFGDLTWVIAVAAIFVAGQAIEGNLLTPNLVGDKVGLHPVWVMFALLAGGALFGFVGVLVAVPVAAVVGVMARFAIQQYLQSPLYEHRGRPVPGQKTQADDLSNDDLP</sequence>
<dbReference type="Proteomes" id="UP000277424">
    <property type="component" value="Unassembled WGS sequence"/>
</dbReference>
<name>A0A420WPB7_9PROT</name>
<evidence type="ECO:0000256" key="7">
    <source>
        <dbReference type="ARBA" id="ARBA00023136"/>
    </source>
</evidence>
<evidence type="ECO:0000256" key="4">
    <source>
        <dbReference type="ARBA" id="ARBA00022475"/>
    </source>
</evidence>
<proteinExistence type="inferred from homology"/>
<evidence type="ECO:0000313" key="11">
    <source>
        <dbReference type="Proteomes" id="UP000277424"/>
    </source>
</evidence>
<evidence type="ECO:0000256" key="3">
    <source>
        <dbReference type="ARBA" id="ARBA00022448"/>
    </source>
</evidence>
<dbReference type="AlphaFoldDB" id="A0A420WPB7"/>
<keyword evidence="6 9" id="KW-1133">Transmembrane helix</keyword>
<evidence type="ECO:0000256" key="6">
    <source>
        <dbReference type="ARBA" id="ARBA00022989"/>
    </source>
</evidence>
<feature type="transmembrane region" description="Helical" evidence="9">
    <location>
        <begin position="303"/>
        <end position="334"/>
    </location>
</feature>
<organism evidence="10 11">
    <name type="scientific">Oceanibaculum indicum</name>
    <dbReference type="NCBI Taxonomy" id="526216"/>
    <lineage>
        <taxon>Bacteria</taxon>
        <taxon>Pseudomonadati</taxon>
        <taxon>Pseudomonadota</taxon>
        <taxon>Alphaproteobacteria</taxon>
        <taxon>Rhodospirillales</taxon>
        <taxon>Oceanibaculaceae</taxon>
        <taxon>Oceanibaculum</taxon>
    </lineage>
</organism>
<feature type="transmembrane region" description="Helical" evidence="9">
    <location>
        <begin position="209"/>
        <end position="228"/>
    </location>
</feature>
<dbReference type="PANTHER" id="PTHR21716:SF53">
    <property type="entry name" value="PERMEASE PERM-RELATED"/>
    <property type="match status" value="1"/>
</dbReference>
<dbReference type="OrthoDB" id="5792512at2"/>
<evidence type="ECO:0000256" key="8">
    <source>
        <dbReference type="SAM" id="MobiDB-lite"/>
    </source>
</evidence>
<evidence type="ECO:0000256" key="2">
    <source>
        <dbReference type="ARBA" id="ARBA00009773"/>
    </source>
</evidence>
<gene>
    <name evidence="10" type="ORF">BCL74_0589</name>
</gene>